<evidence type="ECO:0000313" key="3">
    <source>
        <dbReference type="EMBL" id="SVP92312.1"/>
    </source>
</evidence>
<reference evidence="2" key="1">
    <citation type="submission" date="2018-07" db="EMBL/GenBank/DDBJ databases">
        <authorList>
            <person name="Quirk P.G."/>
            <person name="Krulwich T.A."/>
        </authorList>
    </citation>
    <scope>NUCLEOTIDE SEQUENCE</scope>
    <source>
        <strain evidence="2">Anand</strain>
    </source>
</reference>
<evidence type="ECO:0000256" key="1">
    <source>
        <dbReference type="SAM" id="MobiDB-lite"/>
    </source>
</evidence>
<feature type="region of interest" description="Disordered" evidence="1">
    <location>
        <begin position="27"/>
        <end position="54"/>
    </location>
</feature>
<feature type="compositionally biased region" description="Polar residues" evidence="1">
    <location>
        <begin position="555"/>
        <end position="569"/>
    </location>
</feature>
<dbReference type="EMBL" id="UIVT01000002">
    <property type="protein sequence ID" value="SVP92114.1"/>
    <property type="molecule type" value="Genomic_DNA"/>
</dbReference>
<proteinExistence type="predicted"/>
<protein>
    <submittedName>
        <fullName evidence="2">Uncharacterized protein</fullName>
    </submittedName>
</protein>
<feature type="region of interest" description="Disordered" evidence="1">
    <location>
        <begin position="555"/>
        <end position="610"/>
    </location>
</feature>
<feature type="compositionally biased region" description="Low complexity" evidence="1">
    <location>
        <begin position="692"/>
        <end position="712"/>
    </location>
</feature>
<dbReference type="VEuPathDB" id="PiroplasmaDB:TA13740"/>
<organism evidence="2">
    <name type="scientific">Theileria annulata</name>
    <dbReference type="NCBI Taxonomy" id="5874"/>
    <lineage>
        <taxon>Eukaryota</taxon>
        <taxon>Sar</taxon>
        <taxon>Alveolata</taxon>
        <taxon>Apicomplexa</taxon>
        <taxon>Aconoidasida</taxon>
        <taxon>Piroplasmida</taxon>
        <taxon>Theileriidae</taxon>
        <taxon>Theileria</taxon>
    </lineage>
</organism>
<feature type="compositionally biased region" description="Polar residues" evidence="1">
    <location>
        <begin position="713"/>
        <end position="727"/>
    </location>
</feature>
<gene>
    <name evidence="2" type="ORF">TAT_000210300</name>
    <name evidence="3" type="ORF">TAV_000210500</name>
</gene>
<name>A0A3B0MQK1_THEAN</name>
<accession>A0A3B0MQK1</accession>
<sequence>MKIDMEINRTHSRNTVLGINSVILEEDPSDSLQTDELPRDSSASSKYGTDPAFEKGKKYEGPISGVKYENGLPKVQCVAIIEDVEKMFDMNDSQIVTRTLENTASIDSSNPPSFSSFFNSVIPITGGKNRFDLADSNMSCEGTNFSNINNVSSNLESASNTLTAKGELDKPLFLSLNELSSDASPLTKSERGPNKEVTLSSALLLGETYTKFNQEFNRKKVPPAYENFNAHHLFRLCPMPSCYVISKDDYFNWRRFSTLQASFEARASRLNRHNTSSHLNYDSTFMGNTVANTPNSNVTNSKYTLDHQLAHNSSFVPNSHNMGYKSVNSVNNNISQSNISQNTNITCNNVNGSTFVSGAIGYTNSIDGSNLNSTNTVNTNNMIPTNFQADKTFEKHMKLGSKEKKMRNLRNGSMSMRNESLTMKNRAINSIGTGTQLLRGNSMVSVVNKGSSSMLILKIQSYTKNYMDINPDFGWRRLIDDKNLPFSNFSNNTYMFYIESKKSTHIISLGNLAINIACRAFILAVTHGYLDHSLVPSYLLRYLPNQTIKLHESMLNSPSTNTHHNQLDNNKLEKPDEKSKADKPNEKTKQDKSNEKGKLDHKTSEKSKLDNVRKLPKHYYYKGGVDYTDEECGRETMYLKSNFLGIFAISSLVRNLVSEKYKNRYQRNKKDPAHSVDFFSTSTYNRSVDTPSFNNVNTSKSSSTITSDHSTSGANTNSVSNSMDEKSVNTPVPNTYYNSNNSGNGFYKYVPIPEYGWKLVSKAPHDVREDPRPDGLSKFFSRLFKRKPRFETLYPNTLLCKVNPPLASESNNKIMVDAGSLGMNLAEQLYRLEISTQNREKFPKNTFGFSSHNDKVTCPDGTVFEFVPEEVILNTASLIHEIYITQTYLIL</sequence>
<feature type="compositionally biased region" description="Basic and acidic residues" evidence="1">
    <location>
        <begin position="570"/>
        <end position="610"/>
    </location>
</feature>
<dbReference type="AlphaFoldDB" id="A0A3B0MQK1"/>
<feature type="region of interest" description="Disordered" evidence="1">
    <location>
        <begin position="689"/>
        <end position="727"/>
    </location>
</feature>
<dbReference type="EMBL" id="UIVS01000002">
    <property type="protein sequence ID" value="SVP92312.1"/>
    <property type="molecule type" value="Genomic_DNA"/>
</dbReference>
<evidence type="ECO:0000313" key="2">
    <source>
        <dbReference type="EMBL" id="SVP92114.1"/>
    </source>
</evidence>